<dbReference type="InterPro" id="IPR011008">
    <property type="entry name" value="Dimeric_a/b-barrel"/>
</dbReference>
<protein>
    <submittedName>
        <fullName evidence="2">NIPSNAP family protein</fullName>
    </submittedName>
</protein>
<evidence type="ECO:0000313" key="2">
    <source>
        <dbReference type="EMBL" id="QEE29614.1"/>
    </source>
</evidence>
<evidence type="ECO:0000259" key="1">
    <source>
        <dbReference type="Pfam" id="PF07978"/>
    </source>
</evidence>
<organism evidence="2 3">
    <name type="scientific">Terriglobus albidus</name>
    <dbReference type="NCBI Taxonomy" id="1592106"/>
    <lineage>
        <taxon>Bacteria</taxon>
        <taxon>Pseudomonadati</taxon>
        <taxon>Acidobacteriota</taxon>
        <taxon>Terriglobia</taxon>
        <taxon>Terriglobales</taxon>
        <taxon>Acidobacteriaceae</taxon>
        <taxon>Terriglobus</taxon>
    </lineage>
</organism>
<dbReference type="Pfam" id="PF07978">
    <property type="entry name" value="NIPSNAP"/>
    <property type="match status" value="1"/>
</dbReference>
<dbReference type="EMBL" id="CP042806">
    <property type="protein sequence ID" value="QEE29614.1"/>
    <property type="molecule type" value="Genomic_DNA"/>
</dbReference>
<feature type="domain" description="NIPSNAP" evidence="1">
    <location>
        <begin position="21"/>
        <end position="114"/>
    </location>
</feature>
<dbReference type="OrthoDB" id="9809695at2"/>
<sequence>MMVPTNDTSGNAGAQAGIITELRCYRLYPEKREDLISLFDREFVETQEEVGIHVVGQFRDIDHPDTFVWLREFANMEARAAALQAFYGGPVWSKHGAQANTTMRNSDNVLLLKPWAIDTALPTSKGRRPAPGDSAVPCSLFVCSICYLKPSGEKAFGDFFEQKVRPELLEAGAEIVGVMVSAHTPNTWPRLPVREGENVFIWLTRFSSVGDYSIYTGRLAQSGTWRDIIAPELDMLLWRPMEMSRLSPTSRSGLR</sequence>
<dbReference type="AlphaFoldDB" id="A0A5B9ED95"/>
<dbReference type="Gene3D" id="3.30.70.100">
    <property type="match status" value="1"/>
</dbReference>
<gene>
    <name evidence="2" type="ORF">FTW19_17430</name>
</gene>
<proteinExistence type="predicted"/>
<dbReference type="Proteomes" id="UP000321820">
    <property type="component" value="Chromosome"/>
</dbReference>
<accession>A0A5B9ED95</accession>
<keyword evidence="3" id="KW-1185">Reference proteome</keyword>
<evidence type="ECO:0000313" key="3">
    <source>
        <dbReference type="Proteomes" id="UP000321820"/>
    </source>
</evidence>
<dbReference type="InterPro" id="IPR012577">
    <property type="entry name" value="NIPSNAP"/>
</dbReference>
<dbReference type="KEGG" id="talb:FTW19_17430"/>
<reference evidence="2 3" key="1">
    <citation type="submission" date="2019-08" db="EMBL/GenBank/DDBJ databases">
        <title>Complete genome sequence of Terriglobus albidus strain ORNL.</title>
        <authorList>
            <person name="Podar M."/>
        </authorList>
    </citation>
    <scope>NUCLEOTIDE SEQUENCE [LARGE SCALE GENOMIC DNA]</scope>
    <source>
        <strain evidence="2 3">ORNL</strain>
    </source>
</reference>
<dbReference type="RefSeq" id="WP_147648806.1">
    <property type="nucleotide sequence ID" value="NZ_CP042806.1"/>
</dbReference>
<dbReference type="SUPFAM" id="SSF54909">
    <property type="entry name" value="Dimeric alpha+beta barrel"/>
    <property type="match status" value="2"/>
</dbReference>
<name>A0A5B9ED95_9BACT</name>